<feature type="transmembrane region" description="Helical" evidence="1">
    <location>
        <begin position="42"/>
        <end position="65"/>
    </location>
</feature>
<keyword evidence="4" id="KW-1185">Reference proteome</keyword>
<dbReference type="PANTHER" id="PTHR45138">
    <property type="entry name" value="REGULATORY COMPONENTS OF SENSORY TRANSDUCTION SYSTEM"/>
    <property type="match status" value="1"/>
</dbReference>
<dbReference type="InterPro" id="IPR003018">
    <property type="entry name" value="GAF"/>
</dbReference>
<dbReference type="Pfam" id="PF13185">
    <property type="entry name" value="GAF_2"/>
    <property type="match status" value="1"/>
</dbReference>
<dbReference type="Gene3D" id="3.30.450.40">
    <property type="match status" value="1"/>
</dbReference>
<protein>
    <submittedName>
        <fullName evidence="3">GGDEF domain-containing protein</fullName>
    </submittedName>
</protein>
<evidence type="ECO:0000313" key="4">
    <source>
        <dbReference type="Proteomes" id="UP000234748"/>
    </source>
</evidence>
<dbReference type="PANTHER" id="PTHR45138:SF9">
    <property type="entry name" value="DIGUANYLATE CYCLASE DGCM-RELATED"/>
    <property type="match status" value="1"/>
</dbReference>
<dbReference type="OrthoDB" id="9759607at2"/>
<dbReference type="CDD" id="cd01949">
    <property type="entry name" value="GGDEF"/>
    <property type="match status" value="1"/>
</dbReference>
<dbReference type="SUPFAM" id="SSF55781">
    <property type="entry name" value="GAF domain-like"/>
    <property type="match status" value="1"/>
</dbReference>
<dbReference type="GO" id="GO:0052621">
    <property type="term" value="F:diguanylate cyclase activity"/>
    <property type="evidence" value="ECO:0007669"/>
    <property type="project" value="TreeGrafter"/>
</dbReference>
<keyword evidence="1" id="KW-1133">Transmembrane helix</keyword>
<dbReference type="SMART" id="SM00267">
    <property type="entry name" value="GGDEF"/>
    <property type="match status" value="1"/>
</dbReference>
<sequence length="569" mass="64054">MRVSKRNRMIIWILWFLLIPASFWLVYAAFPPQVTGKELDVIAFLILMSIVSCIPIMINKIPVVVSQGVSLAVFLIFGLATELVLTQIATMVMLINLRVRGESIYRYPLNSLMFFYISLGSAVTFYMLGGNHNPNFGNLGEFIPITGYEAAAFILNQIFLSSILFFVFKDRKVFGISDFLWDVVTSAAVAFPIGLALYMLYKELGIISILLVGIPYVCLTGVLRLYNSTGNMNRALQKTSDIGHQITGILNVEKVLDIFLQKITDLLPIDYAYVYEYQDEDLALICSSESEDRADTLSVKPYTGISRSVYKSGRPIILNSQTQANKLETSNVPPAVESILSVPIMRKNKPCGVITLASHQEKAFEKYHLTLVDILCSHLFVAIENARLHEETKKNSEICALTRVYNYRYFEELLQKEYGRIETGNIHNLSLILLDLDHFKSVNDTYGHQSGNDILFQMASRLKDIIGTNGTVARYGGEEFVILLPDYIKSEAYVLAESIRKSIEMKPFKLHSDLNEKRTELEVYITASIGVASAPQDSEDPLSLVRHADRAMYMGAKKAGRNRVAEYVK</sequence>
<dbReference type="Proteomes" id="UP000234748">
    <property type="component" value="Unassembled WGS sequence"/>
</dbReference>
<feature type="transmembrane region" description="Helical" evidence="1">
    <location>
        <begin position="179"/>
        <end position="200"/>
    </location>
</feature>
<dbReference type="SMART" id="SM00065">
    <property type="entry name" value="GAF"/>
    <property type="match status" value="1"/>
</dbReference>
<evidence type="ECO:0000259" key="2">
    <source>
        <dbReference type="PROSITE" id="PS50887"/>
    </source>
</evidence>
<dbReference type="InterPro" id="IPR000160">
    <property type="entry name" value="GGDEF_dom"/>
</dbReference>
<dbReference type="PROSITE" id="PS50887">
    <property type="entry name" value="GGDEF"/>
    <property type="match status" value="1"/>
</dbReference>
<dbReference type="AlphaFoldDB" id="A0A2N5M754"/>
<feature type="transmembrane region" description="Helical" evidence="1">
    <location>
        <begin position="107"/>
        <end position="128"/>
    </location>
</feature>
<accession>A0A2N5M754</accession>
<dbReference type="RefSeq" id="WP_101641346.1">
    <property type="nucleotide sequence ID" value="NZ_PGUY01000027.1"/>
</dbReference>
<feature type="domain" description="GGDEF" evidence="2">
    <location>
        <begin position="427"/>
        <end position="569"/>
    </location>
</feature>
<comment type="caution">
    <text evidence="3">The sequence shown here is derived from an EMBL/GenBank/DDBJ whole genome shotgun (WGS) entry which is preliminary data.</text>
</comment>
<feature type="transmembrane region" description="Helical" evidence="1">
    <location>
        <begin position="12"/>
        <end position="30"/>
    </location>
</feature>
<dbReference type="InterPro" id="IPR029016">
    <property type="entry name" value="GAF-like_dom_sf"/>
</dbReference>
<dbReference type="InterPro" id="IPR043128">
    <property type="entry name" value="Rev_trsase/Diguanyl_cyclase"/>
</dbReference>
<keyword evidence="1" id="KW-0472">Membrane</keyword>
<name>A0A2N5M754_9BACI</name>
<evidence type="ECO:0000256" key="1">
    <source>
        <dbReference type="SAM" id="Phobius"/>
    </source>
</evidence>
<dbReference type="GO" id="GO:0043709">
    <property type="term" value="P:cell adhesion involved in single-species biofilm formation"/>
    <property type="evidence" value="ECO:0007669"/>
    <property type="project" value="TreeGrafter"/>
</dbReference>
<dbReference type="GO" id="GO:1902201">
    <property type="term" value="P:negative regulation of bacterial-type flagellum-dependent cell motility"/>
    <property type="evidence" value="ECO:0007669"/>
    <property type="project" value="TreeGrafter"/>
</dbReference>
<evidence type="ECO:0000313" key="3">
    <source>
        <dbReference type="EMBL" id="PLT30162.1"/>
    </source>
</evidence>
<dbReference type="EMBL" id="PGUY01000027">
    <property type="protein sequence ID" value="PLT30162.1"/>
    <property type="molecule type" value="Genomic_DNA"/>
</dbReference>
<feature type="transmembrane region" description="Helical" evidence="1">
    <location>
        <begin position="206"/>
        <end position="226"/>
    </location>
</feature>
<dbReference type="Pfam" id="PF00990">
    <property type="entry name" value="GGDEF"/>
    <property type="match status" value="1"/>
</dbReference>
<reference evidence="3 4" key="1">
    <citation type="submission" date="2017-11" db="EMBL/GenBank/DDBJ databases">
        <title>Comparitive Functional Genomics of Dry Heat Resistant strains isolated from the Viking Spacecraft.</title>
        <authorList>
            <person name="Seuylemezian A."/>
            <person name="Cooper K."/>
            <person name="Vaishampayan P."/>
        </authorList>
    </citation>
    <scope>NUCLEOTIDE SEQUENCE [LARGE SCALE GENOMIC DNA]</scope>
    <source>
        <strain evidence="3 4">V1-29</strain>
    </source>
</reference>
<dbReference type="GO" id="GO:0005886">
    <property type="term" value="C:plasma membrane"/>
    <property type="evidence" value="ECO:0007669"/>
    <property type="project" value="TreeGrafter"/>
</dbReference>
<dbReference type="InterPro" id="IPR050469">
    <property type="entry name" value="Diguanylate_Cyclase"/>
</dbReference>
<feature type="transmembrane region" description="Helical" evidence="1">
    <location>
        <begin position="148"/>
        <end position="167"/>
    </location>
</feature>
<dbReference type="NCBIfam" id="TIGR00254">
    <property type="entry name" value="GGDEF"/>
    <property type="match status" value="1"/>
</dbReference>
<proteinExistence type="predicted"/>
<organism evidence="3 4">
    <name type="scientific">Peribacillus deserti</name>
    <dbReference type="NCBI Taxonomy" id="673318"/>
    <lineage>
        <taxon>Bacteria</taxon>
        <taxon>Bacillati</taxon>
        <taxon>Bacillota</taxon>
        <taxon>Bacilli</taxon>
        <taxon>Bacillales</taxon>
        <taxon>Bacillaceae</taxon>
        <taxon>Peribacillus</taxon>
    </lineage>
</organism>
<dbReference type="SUPFAM" id="SSF55073">
    <property type="entry name" value="Nucleotide cyclase"/>
    <property type="match status" value="1"/>
</dbReference>
<gene>
    <name evidence="3" type="ORF">CUU66_08965</name>
</gene>
<dbReference type="InterPro" id="IPR029787">
    <property type="entry name" value="Nucleotide_cyclase"/>
</dbReference>
<dbReference type="FunFam" id="3.30.70.270:FF:000001">
    <property type="entry name" value="Diguanylate cyclase domain protein"/>
    <property type="match status" value="1"/>
</dbReference>
<feature type="transmembrane region" description="Helical" evidence="1">
    <location>
        <begin position="71"/>
        <end position="95"/>
    </location>
</feature>
<keyword evidence="1" id="KW-0812">Transmembrane</keyword>
<dbReference type="Gene3D" id="3.30.70.270">
    <property type="match status" value="1"/>
</dbReference>